<feature type="region of interest" description="Disordered" evidence="6">
    <location>
        <begin position="527"/>
        <end position="551"/>
    </location>
</feature>
<keyword evidence="2" id="KW-1003">Cell membrane</keyword>
<evidence type="ECO:0000313" key="10">
    <source>
        <dbReference type="Proteomes" id="UP000035034"/>
    </source>
</evidence>
<evidence type="ECO:0000256" key="5">
    <source>
        <dbReference type="ARBA" id="ARBA00023136"/>
    </source>
</evidence>
<comment type="subcellular location">
    <subcellularLocation>
        <location evidence="1">Cell membrane</location>
        <topology evidence="1">Multi-pass membrane protein</topology>
    </subcellularLocation>
</comment>
<feature type="transmembrane region" description="Helical" evidence="7">
    <location>
        <begin position="66"/>
        <end position="86"/>
    </location>
</feature>
<protein>
    <submittedName>
        <fullName evidence="9">Putative ComEC/Rec2-related protein</fullName>
    </submittedName>
</protein>
<evidence type="ECO:0000256" key="3">
    <source>
        <dbReference type="ARBA" id="ARBA00022692"/>
    </source>
</evidence>
<keyword evidence="5 7" id="KW-0472">Membrane</keyword>
<dbReference type="RefSeq" id="WP_007317696.1">
    <property type="nucleotide sequence ID" value="NZ_BAEH01000052.1"/>
</dbReference>
<keyword evidence="10" id="KW-1185">Reference proteome</keyword>
<dbReference type="EMBL" id="BAEH01000052">
    <property type="protein sequence ID" value="GAB18359.1"/>
    <property type="molecule type" value="Genomic_DNA"/>
</dbReference>
<reference evidence="9 10" key="1">
    <citation type="submission" date="2011-12" db="EMBL/GenBank/DDBJ databases">
        <title>Whole genome shotgun sequence of Gordonia effusa NBRC 100432.</title>
        <authorList>
            <person name="Yoshida I."/>
            <person name="Takarada H."/>
            <person name="Hosoyama A."/>
            <person name="Tsuchikane K."/>
            <person name="Katsumata H."/>
            <person name="Yamazaki S."/>
            <person name="Fujita N."/>
        </authorList>
    </citation>
    <scope>NUCLEOTIDE SEQUENCE [LARGE SCALE GENOMIC DNA]</scope>
    <source>
        <strain evidence="9 10">NBRC 100432</strain>
    </source>
</reference>
<accession>H0QZV8</accession>
<evidence type="ECO:0000256" key="6">
    <source>
        <dbReference type="SAM" id="MobiDB-lite"/>
    </source>
</evidence>
<gene>
    <name evidence="9" type="ORF">GOEFS_052_00320</name>
</gene>
<dbReference type="eggNOG" id="COG0658">
    <property type="taxonomic scope" value="Bacteria"/>
</dbReference>
<evidence type="ECO:0000259" key="8">
    <source>
        <dbReference type="Pfam" id="PF03772"/>
    </source>
</evidence>
<feature type="transmembrane region" description="Helical" evidence="7">
    <location>
        <begin position="483"/>
        <end position="504"/>
    </location>
</feature>
<evidence type="ECO:0000256" key="1">
    <source>
        <dbReference type="ARBA" id="ARBA00004651"/>
    </source>
</evidence>
<feature type="transmembrane region" description="Helical" evidence="7">
    <location>
        <begin position="41"/>
        <end position="60"/>
    </location>
</feature>
<proteinExistence type="predicted"/>
<dbReference type="PANTHER" id="PTHR30619:SF7">
    <property type="entry name" value="BETA-LACTAMASE DOMAIN PROTEIN"/>
    <property type="match status" value="1"/>
</dbReference>
<dbReference type="GO" id="GO:0005886">
    <property type="term" value="C:plasma membrane"/>
    <property type="evidence" value="ECO:0007669"/>
    <property type="project" value="UniProtKB-SubCell"/>
</dbReference>
<dbReference type="PANTHER" id="PTHR30619">
    <property type="entry name" value="DNA INTERNALIZATION/COMPETENCE PROTEIN COMEC/REC2"/>
    <property type="match status" value="1"/>
</dbReference>
<feature type="domain" description="ComEC/Rec2-related protein" evidence="8">
    <location>
        <begin position="234"/>
        <end position="501"/>
    </location>
</feature>
<dbReference type="NCBIfam" id="TIGR00360">
    <property type="entry name" value="ComEC_N-term"/>
    <property type="match status" value="1"/>
</dbReference>
<dbReference type="Pfam" id="PF03772">
    <property type="entry name" value="Competence"/>
    <property type="match status" value="1"/>
</dbReference>
<feature type="transmembrane region" description="Helical" evidence="7">
    <location>
        <begin position="387"/>
        <end position="405"/>
    </location>
</feature>
<dbReference type="InterPro" id="IPR004477">
    <property type="entry name" value="ComEC_N"/>
</dbReference>
<feature type="transmembrane region" description="Helical" evidence="7">
    <location>
        <begin position="411"/>
        <end position="438"/>
    </location>
</feature>
<dbReference type="STRING" id="1077974.GOEFS_052_00320"/>
<sequence>MTPSVGTTALSSNDFRLIPPALGCWAITAVALLLPSPVTLWLVIGCVALCVMFVGRAVVVAERWPVTAMIIATAGLAAGVGSVLLLRIGVVEHHRLGAEIGHRTTVVVAVTDDPQWLAPNGSRLRVRVSVWAVGRDGAGHPRRVRSADAVVFVSGALRGDWAIVSPGQRLEAVVAVRAPPGHDLTVATLNATSAPTMLDAGPAYLQVSAAIRWRFAQVAQRALPSEQAGLLPGLVLGDTSGVDDAVRDDFRAASLSHLLAVSGANFALITGAAILLVAFAGAGPRTTAIIGIVVIVGFAVVVRPSPSVVRAAGMGIVGVLALMMSRRSHAMPALGTAIIVALLWWPSMALDAGFAMSVAASAALIACGGPCAEWLRAHRIPNGLAQVLAMAVIAQLATAPVVAMISGRFSVVGVLANIVVAPVLGLISVFGAIAAVAASCGPVGQICAELVIRALEPELWWMLACARTLGNQGWGAIPVPDGMVGALLVAVLSAAIAGLVRGLWQHRRGGRPLAPLARRRRLSRWTGNQFRDGPSQQRSGRAGAGHPDPGG</sequence>
<evidence type="ECO:0000313" key="9">
    <source>
        <dbReference type="EMBL" id="GAB18359.1"/>
    </source>
</evidence>
<dbReference type="InterPro" id="IPR052159">
    <property type="entry name" value="Competence_DNA_uptake"/>
</dbReference>
<evidence type="ECO:0000256" key="4">
    <source>
        <dbReference type="ARBA" id="ARBA00022989"/>
    </source>
</evidence>
<keyword evidence="4 7" id="KW-1133">Transmembrane helix</keyword>
<feature type="transmembrane region" description="Helical" evidence="7">
    <location>
        <begin position="17"/>
        <end position="34"/>
    </location>
</feature>
<comment type="caution">
    <text evidence="9">The sequence shown here is derived from an EMBL/GenBank/DDBJ whole genome shotgun (WGS) entry which is preliminary data.</text>
</comment>
<feature type="transmembrane region" description="Helical" evidence="7">
    <location>
        <begin position="288"/>
        <end position="309"/>
    </location>
</feature>
<evidence type="ECO:0000256" key="2">
    <source>
        <dbReference type="ARBA" id="ARBA00022475"/>
    </source>
</evidence>
<dbReference type="AlphaFoldDB" id="H0QZV8"/>
<feature type="transmembrane region" description="Helical" evidence="7">
    <location>
        <begin position="258"/>
        <end position="282"/>
    </location>
</feature>
<feature type="transmembrane region" description="Helical" evidence="7">
    <location>
        <begin position="330"/>
        <end position="348"/>
    </location>
</feature>
<keyword evidence="3 7" id="KW-0812">Transmembrane</keyword>
<name>H0QZV8_9ACTN</name>
<dbReference type="Proteomes" id="UP000035034">
    <property type="component" value="Unassembled WGS sequence"/>
</dbReference>
<feature type="transmembrane region" description="Helical" evidence="7">
    <location>
        <begin position="354"/>
        <end position="375"/>
    </location>
</feature>
<evidence type="ECO:0000256" key="7">
    <source>
        <dbReference type="SAM" id="Phobius"/>
    </source>
</evidence>
<organism evidence="9 10">
    <name type="scientific">Gordonia effusa NBRC 100432</name>
    <dbReference type="NCBI Taxonomy" id="1077974"/>
    <lineage>
        <taxon>Bacteria</taxon>
        <taxon>Bacillati</taxon>
        <taxon>Actinomycetota</taxon>
        <taxon>Actinomycetes</taxon>
        <taxon>Mycobacteriales</taxon>
        <taxon>Gordoniaceae</taxon>
        <taxon>Gordonia</taxon>
    </lineage>
</organism>
<feature type="compositionally biased region" description="Polar residues" evidence="6">
    <location>
        <begin position="527"/>
        <end position="539"/>
    </location>
</feature>